<dbReference type="Proteomes" id="UP000278627">
    <property type="component" value="Unassembled WGS sequence"/>
</dbReference>
<evidence type="ECO:0000313" key="4">
    <source>
        <dbReference type="WBParaSite" id="BPAG_0000781901-mRNA-1"/>
    </source>
</evidence>
<keyword evidence="1" id="KW-0812">Transmembrane</keyword>
<proteinExistence type="predicted"/>
<evidence type="ECO:0000256" key="1">
    <source>
        <dbReference type="SAM" id="Phobius"/>
    </source>
</evidence>
<keyword evidence="1" id="KW-0472">Membrane</keyword>
<dbReference type="WBParaSite" id="BPAG_0000781901-mRNA-1">
    <property type="protein sequence ID" value="BPAG_0000781901-mRNA-1"/>
    <property type="gene ID" value="BPAG_0000781901"/>
</dbReference>
<evidence type="ECO:0000313" key="2">
    <source>
        <dbReference type="EMBL" id="VDN88968.1"/>
    </source>
</evidence>
<organism evidence="4">
    <name type="scientific">Brugia pahangi</name>
    <name type="common">Filarial nematode worm</name>
    <dbReference type="NCBI Taxonomy" id="6280"/>
    <lineage>
        <taxon>Eukaryota</taxon>
        <taxon>Metazoa</taxon>
        <taxon>Ecdysozoa</taxon>
        <taxon>Nematoda</taxon>
        <taxon>Chromadorea</taxon>
        <taxon>Rhabditida</taxon>
        <taxon>Spirurina</taxon>
        <taxon>Spiruromorpha</taxon>
        <taxon>Filarioidea</taxon>
        <taxon>Onchocercidae</taxon>
        <taxon>Brugia</taxon>
    </lineage>
</organism>
<evidence type="ECO:0000313" key="3">
    <source>
        <dbReference type="Proteomes" id="UP000278627"/>
    </source>
</evidence>
<reference evidence="4" key="1">
    <citation type="submission" date="2017-02" db="UniProtKB">
        <authorList>
            <consortium name="WormBaseParasite"/>
        </authorList>
    </citation>
    <scope>IDENTIFICATION</scope>
</reference>
<dbReference type="EMBL" id="UZAD01009478">
    <property type="protein sequence ID" value="VDN88968.1"/>
    <property type="molecule type" value="Genomic_DNA"/>
</dbReference>
<sequence>MVIRQLMHRPDMKWMYCENFGILPVLYEIIIIIIKYTN</sequence>
<keyword evidence="1" id="KW-1133">Transmembrane helix</keyword>
<reference evidence="2 3" key="2">
    <citation type="submission" date="2018-11" db="EMBL/GenBank/DDBJ databases">
        <authorList>
            <consortium name="Pathogen Informatics"/>
        </authorList>
    </citation>
    <scope>NUCLEOTIDE SEQUENCE [LARGE SCALE GENOMIC DNA]</scope>
</reference>
<feature type="transmembrane region" description="Helical" evidence="1">
    <location>
        <begin position="20"/>
        <end position="37"/>
    </location>
</feature>
<name>A0A0N4THY0_BRUPA</name>
<dbReference type="AlphaFoldDB" id="A0A0N4THY0"/>
<keyword evidence="3" id="KW-1185">Reference proteome</keyword>
<accession>A0A0N4THY0</accession>
<gene>
    <name evidence="2" type="ORF">BPAG_LOCUS7782</name>
</gene>
<protein>
    <submittedName>
        <fullName evidence="2 4">Uncharacterized protein</fullName>
    </submittedName>
</protein>